<keyword evidence="13 17" id="KW-0472">Membrane</keyword>
<keyword evidence="10 16" id="KW-0802">TPR repeat</keyword>
<keyword evidence="18" id="KW-0732">Signal</keyword>
<evidence type="ECO:0000256" key="6">
    <source>
        <dbReference type="ARBA" id="ARBA00012839"/>
    </source>
</evidence>
<feature type="repeat" description="TPR" evidence="16">
    <location>
        <begin position="625"/>
        <end position="658"/>
    </location>
</feature>
<name>A0ABD0T039_LOXSC</name>
<dbReference type="InterPro" id="IPR011990">
    <property type="entry name" value="TPR-like_helical_dom_sf"/>
</dbReference>
<feature type="transmembrane region" description="Helical" evidence="17">
    <location>
        <begin position="586"/>
        <end position="604"/>
    </location>
</feature>
<dbReference type="GO" id="GO:0004169">
    <property type="term" value="F:dolichyl-phosphate-mannose-protein mannosyltransferase activity"/>
    <property type="evidence" value="ECO:0007669"/>
    <property type="project" value="UniProtKB-EC"/>
</dbReference>
<dbReference type="EMBL" id="JBEDNZ010000012">
    <property type="protein sequence ID" value="KAL0831382.1"/>
    <property type="molecule type" value="Genomic_DNA"/>
</dbReference>
<evidence type="ECO:0000256" key="13">
    <source>
        <dbReference type="ARBA" id="ARBA00023136"/>
    </source>
</evidence>
<accession>A0ABD0T039</accession>
<feature type="transmembrane region" description="Helical" evidence="17">
    <location>
        <begin position="523"/>
        <end position="548"/>
    </location>
</feature>
<feature type="transmembrane region" description="Helical" evidence="17">
    <location>
        <begin position="302"/>
        <end position="320"/>
    </location>
</feature>
<dbReference type="GO" id="GO:0005783">
    <property type="term" value="C:endoplasmic reticulum"/>
    <property type="evidence" value="ECO:0007669"/>
    <property type="project" value="UniProtKB-SubCell"/>
</dbReference>
<dbReference type="GO" id="GO:0016020">
    <property type="term" value="C:membrane"/>
    <property type="evidence" value="ECO:0007669"/>
    <property type="project" value="UniProtKB-SubCell"/>
</dbReference>
<dbReference type="InterPro" id="IPR019734">
    <property type="entry name" value="TPR_rpt"/>
</dbReference>
<evidence type="ECO:0000259" key="19">
    <source>
        <dbReference type="Pfam" id="PF08409"/>
    </source>
</evidence>
<dbReference type="Gene3D" id="1.25.40.10">
    <property type="entry name" value="Tetratricopeptide repeat domain"/>
    <property type="match status" value="3"/>
</dbReference>
<keyword evidence="9" id="KW-0677">Repeat</keyword>
<evidence type="ECO:0000256" key="12">
    <source>
        <dbReference type="ARBA" id="ARBA00022989"/>
    </source>
</evidence>
<evidence type="ECO:0000256" key="15">
    <source>
        <dbReference type="ARBA" id="ARBA00045102"/>
    </source>
</evidence>
<feature type="transmembrane region" description="Helical" evidence="17">
    <location>
        <begin position="88"/>
        <end position="109"/>
    </location>
</feature>
<feature type="transmembrane region" description="Helical" evidence="17">
    <location>
        <begin position="554"/>
        <end position="574"/>
    </location>
</feature>
<evidence type="ECO:0000313" key="21">
    <source>
        <dbReference type="Proteomes" id="UP001549921"/>
    </source>
</evidence>
<feature type="repeat" description="TPR" evidence="16">
    <location>
        <begin position="918"/>
        <end position="951"/>
    </location>
</feature>
<gene>
    <name evidence="20" type="ORF">ABMA28_002205</name>
</gene>
<evidence type="ECO:0000256" key="16">
    <source>
        <dbReference type="PROSITE-ProRule" id="PRU00339"/>
    </source>
</evidence>
<evidence type="ECO:0000256" key="18">
    <source>
        <dbReference type="SAM" id="SignalP"/>
    </source>
</evidence>
<comment type="similarity">
    <text evidence="5">Belongs to the TMTC family.</text>
</comment>
<comment type="pathway">
    <text evidence="4">Protein modification; protein glycosylation.</text>
</comment>
<reference evidence="20 21" key="1">
    <citation type="submission" date="2024-06" db="EMBL/GenBank/DDBJ databases">
        <title>A chromosome-level genome assembly of beet webworm, Loxostege sticticalis.</title>
        <authorList>
            <person name="Zhang Y."/>
        </authorList>
    </citation>
    <scope>NUCLEOTIDE SEQUENCE [LARGE SCALE GENOMIC DNA]</scope>
    <source>
        <strain evidence="20">AQ028</strain>
        <tissue evidence="20">Male pupae</tissue>
    </source>
</reference>
<evidence type="ECO:0000256" key="11">
    <source>
        <dbReference type="ARBA" id="ARBA00022824"/>
    </source>
</evidence>
<dbReference type="EC" id="2.4.1.109" evidence="6"/>
<dbReference type="Proteomes" id="UP001549921">
    <property type="component" value="Unassembled WGS sequence"/>
</dbReference>
<proteinExistence type="inferred from homology"/>
<feature type="repeat" description="TPR" evidence="16">
    <location>
        <begin position="659"/>
        <end position="692"/>
    </location>
</feature>
<evidence type="ECO:0000256" key="14">
    <source>
        <dbReference type="ARBA" id="ARBA00045085"/>
    </source>
</evidence>
<feature type="domain" description="DUF1736" evidence="19">
    <location>
        <begin position="326"/>
        <end position="396"/>
    </location>
</feature>
<evidence type="ECO:0000256" key="7">
    <source>
        <dbReference type="ARBA" id="ARBA00022679"/>
    </source>
</evidence>
<protein>
    <recommendedName>
        <fullName evidence="6">dolichyl-phosphate-mannose--protein mannosyltransferase</fullName>
        <ecNumber evidence="6">2.4.1.109</ecNumber>
    </recommendedName>
</protein>
<comment type="catalytic activity">
    <reaction evidence="15">
        <text>a di-trans,poly-cis-dolichyl beta-D-mannosyl phosphate + L-seryl-[protein] = 3-O-(alpha-D-mannosyl)-L-seryl-[protein] + a di-trans,poly-cis-dolichyl phosphate + H(+)</text>
        <dbReference type="Rhea" id="RHEA:17377"/>
        <dbReference type="Rhea" id="RHEA-COMP:9863"/>
        <dbReference type="Rhea" id="RHEA-COMP:13546"/>
        <dbReference type="Rhea" id="RHEA-COMP:19498"/>
        <dbReference type="Rhea" id="RHEA-COMP:19501"/>
        <dbReference type="ChEBI" id="CHEBI:15378"/>
        <dbReference type="ChEBI" id="CHEBI:29999"/>
        <dbReference type="ChEBI" id="CHEBI:57683"/>
        <dbReference type="ChEBI" id="CHEBI:58211"/>
        <dbReference type="ChEBI" id="CHEBI:137321"/>
        <dbReference type="EC" id="2.4.1.109"/>
    </reaction>
</comment>
<dbReference type="Pfam" id="PF13432">
    <property type="entry name" value="TPR_16"/>
    <property type="match status" value="2"/>
</dbReference>
<sequence length="971" mass="109700">MMGHWVTAASSLLAFLLYYNTLDAGFVYDDRRAILSNPDVIGHTPIVALFENDFWGTPLSDPGSHGSYRPLCVATYRLNYAFSGFKPWSYHFLNIILHCTATALVVTVARRILPHYCMRVGTVVTGFTFAAHPIHTEAVSGIVGRADLAACNLFLLCFLLYNEHIRVREEQQKRLCRHVTKNIMLQRKIAPSDQTFRLSCHGLVQQIMMNFRRLLKASRAGPMKVFDACEVKTGTVKVKCQSDSVSEETGELIKWLTLSGTLLFAAAGTLCKEPAIMVLPLCIFYDFIKGTRQEEPYSKSRWRSICALGTGGFALLYWRLRVAGTPTPFAAADNPASRDPSYLTRLYTFSYLPVFNFFLLLYPFQLSFDWSMESIPRITSISDPRNISTVIFYAVASKVTWRAMMNELKKSQEKPLKDQKYYKKQNCKVRYKWNYNSKQYNRGPDCVERKSYQMPHKENVSSKKILCPCTGCRHALTEEHTSACRAVNNNNTMMHSSTCVCPMASTKSKAPNPQRNVYRSPQVALLMSVAFMVLPFVPATNVLFYVGFVVAERVLYIPSVGFCLLLGLGAGVVTRGWHRSETRSRVFMLTLLIVLSSMCCYTMRRNLDWRDEESLFRSALHINPPKAYGNLGSVLTAQGRTAEAEMAFERALKYRPNMADVHYNLGILLQNQRRYGEAIKSFERAIYFRPSMALAYVNLGTSLMADGRLAEAASALRAGSRAEGVRVRDRREHESARVSALVQLAALHSQRGHWHKALSAYKEALQILPDTNAPIVGWTRHNVLSMAGEIYVQLQQWPQAEHSILSAIAIAPDHVETHLTLAQILARNTSRSMEAEMWFKKALMLAPNDPSVRDQFGMFLRSQRRLRESAEQLVAAAQLAPSDSARASSAARALRDARRCRSAERWYARAVQLKPEDAEYHSNLGAILHLNGKYAAAASSYRRALQLQPNDEITITNLKRVRTLMGKQRRK</sequence>
<comment type="subcellular location">
    <subcellularLocation>
        <location evidence="3">Endoplasmic reticulum</location>
    </subcellularLocation>
    <subcellularLocation>
        <location evidence="2">Membrane</location>
        <topology evidence="2">Multi-pass membrane protein</topology>
    </subcellularLocation>
</comment>
<comment type="catalytic activity">
    <reaction evidence="14">
        <text>a di-trans,poly-cis-dolichyl beta-D-mannosyl phosphate + L-threonyl-[protein] = 3-O-(alpha-D-mannosyl)-L-threonyl-[protein] + a di-trans,poly-cis-dolichyl phosphate + H(+)</text>
        <dbReference type="Rhea" id="RHEA:53396"/>
        <dbReference type="Rhea" id="RHEA-COMP:11060"/>
        <dbReference type="Rhea" id="RHEA-COMP:13547"/>
        <dbReference type="Rhea" id="RHEA-COMP:19498"/>
        <dbReference type="Rhea" id="RHEA-COMP:19501"/>
        <dbReference type="ChEBI" id="CHEBI:15378"/>
        <dbReference type="ChEBI" id="CHEBI:30013"/>
        <dbReference type="ChEBI" id="CHEBI:57683"/>
        <dbReference type="ChEBI" id="CHEBI:58211"/>
        <dbReference type="ChEBI" id="CHEBI:137323"/>
        <dbReference type="EC" id="2.4.1.109"/>
    </reaction>
</comment>
<evidence type="ECO:0000256" key="10">
    <source>
        <dbReference type="ARBA" id="ARBA00022803"/>
    </source>
</evidence>
<dbReference type="Pfam" id="PF13176">
    <property type="entry name" value="TPR_7"/>
    <property type="match status" value="1"/>
</dbReference>
<dbReference type="SUPFAM" id="SSF48452">
    <property type="entry name" value="TPR-like"/>
    <property type="match status" value="2"/>
</dbReference>
<evidence type="ECO:0000313" key="20">
    <source>
        <dbReference type="EMBL" id="KAL0831382.1"/>
    </source>
</evidence>
<dbReference type="SMART" id="SM00028">
    <property type="entry name" value="TPR"/>
    <property type="match status" value="8"/>
</dbReference>
<dbReference type="AlphaFoldDB" id="A0ABD0T039"/>
<organism evidence="20 21">
    <name type="scientific">Loxostege sticticalis</name>
    <name type="common">Beet webworm moth</name>
    <dbReference type="NCBI Taxonomy" id="481309"/>
    <lineage>
        <taxon>Eukaryota</taxon>
        <taxon>Metazoa</taxon>
        <taxon>Ecdysozoa</taxon>
        <taxon>Arthropoda</taxon>
        <taxon>Hexapoda</taxon>
        <taxon>Insecta</taxon>
        <taxon>Pterygota</taxon>
        <taxon>Neoptera</taxon>
        <taxon>Endopterygota</taxon>
        <taxon>Lepidoptera</taxon>
        <taxon>Glossata</taxon>
        <taxon>Ditrysia</taxon>
        <taxon>Pyraloidea</taxon>
        <taxon>Crambidae</taxon>
        <taxon>Pyraustinae</taxon>
        <taxon>Loxostege</taxon>
    </lineage>
</organism>
<feature type="repeat" description="TPR" evidence="16">
    <location>
        <begin position="738"/>
        <end position="771"/>
    </location>
</feature>
<keyword evidence="11" id="KW-0256">Endoplasmic reticulum</keyword>
<evidence type="ECO:0000256" key="8">
    <source>
        <dbReference type="ARBA" id="ARBA00022692"/>
    </source>
</evidence>
<dbReference type="PROSITE" id="PS50005">
    <property type="entry name" value="TPR"/>
    <property type="match status" value="4"/>
</dbReference>
<feature type="chain" id="PRO_5044827462" description="dolichyl-phosphate-mannose--protein mannosyltransferase" evidence="18">
    <location>
        <begin position="25"/>
        <end position="971"/>
    </location>
</feature>
<evidence type="ECO:0000256" key="1">
    <source>
        <dbReference type="ARBA" id="ARBA00003582"/>
    </source>
</evidence>
<evidence type="ECO:0000256" key="2">
    <source>
        <dbReference type="ARBA" id="ARBA00004141"/>
    </source>
</evidence>
<keyword evidence="7" id="KW-0808">Transferase</keyword>
<dbReference type="PROSITE" id="PS50293">
    <property type="entry name" value="TPR_REGION"/>
    <property type="match status" value="3"/>
</dbReference>
<dbReference type="PANTHER" id="PTHR44216:SF3">
    <property type="entry name" value="PROTEIN O-MANNOSYL-TRANSFERASE TMTC2"/>
    <property type="match status" value="1"/>
</dbReference>
<evidence type="ECO:0000256" key="3">
    <source>
        <dbReference type="ARBA" id="ARBA00004240"/>
    </source>
</evidence>
<dbReference type="InterPro" id="IPR013618">
    <property type="entry name" value="TMTC_DUF1736"/>
</dbReference>
<keyword evidence="8 17" id="KW-0812">Transmembrane</keyword>
<keyword evidence="12 17" id="KW-1133">Transmembrane helix</keyword>
<feature type="transmembrane region" description="Helical" evidence="17">
    <location>
        <begin position="346"/>
        <end position="364"/>
    </location>
</feature>
<comment type="function">
    <text evidence="1">Transfers mannosyl residues to the hydroxyl group of serine or threonine residues.</text>
</comment>
<evidence type="ECO:0000256" key="17">
    <source>
        <dbReference type="SAM" id="Phobius"/>
    </source>
</evidence>
<comment type="caution">
    <text evidence="20">The sequence shown here is derived from an EMBL/GenBank/DDBJ whole genome shotgun (WGS) entry which is preliminary data.</text>
</comment>
<feature type="signal peptide" evidence="18">
    <location>
        <begin position="1"/>
        <end position="24"/>
    </location>
</feature>
<dbReference type="InterPro" id="IPR052384">
    <property type="entry name" value="TMTC_O-mannosyltransferase"/>
</dbReference>
<evidence type="ECO:0000256" key="4">
    <source>
        <dbReference type="ARBA" id="ARBA00004922"/>
    </source>
</evidence>
<dbReference type="PANTHER" id="PTHR44216">
    <property type="entry name" value="PROTEIN O-MANNOSYL-TRANSFERASE TMTC2"/>
    <property type="match status" value="1"/>
</dbReference>
<dbReference type="Pfam" id="PF08409">
    <property type="entry name" value="TMTC_DUF1736"/>
    <property type="match status" value="1"/>
</dbReference>
<evidence type="ECO:0000256" key="9">
    <source>
        <dbReference type="ARBA" id="ARBA00022737"/>
    </source>
</evidence>
<evidence type="ECO:0000256" key="5">
    <source>
        <dbReference type="ARBA" id="ARBA00007882"/>
    </source>
</evidence>